<dbReference type="Gene3D" id="3.30.160.60">
    <property type="entry name" value="Classic Zinc Finger"/>
    <property type="match status" value="2"/>
</dbReference>
<dbReference type="GO" id="GO:0008270">
    <property type="term" value="F:zinc ion binding"/>
    <property type="evidence" value="ECO:0007669"/>
    <property type="project" value="UniProtKB-KW"/>
</dbReference>
<keyword evidence="1" id="KW-0479">Metal-binding</keyword>
<evidence type="ECO:0000259" key="2">
    <source>
        <dbReference type="PROSITE" id="PS50157"/>
    </source>
</evidence>
<dbReference type="SMART" id="SM00355">
    <property type="entry name" value="ZnF_C2H2"/>
    <property type="match status" value="4"/>
</dbReference>
<evidence type="ECO:0000256" key="1">
    <source>
        <dbReference type="PROSITE-ProRule" id="PRU00042"/>
    </source>
</evidence>
<dbReference type="InterPro" id="IPR013087">
    <property type="entry name" value="Znf_C2H2_type"/>
</dbReference>
<name>A0AAN7SMT7_9COLE</name>
<dbReference type="GO" id="GO:0005634">
    <property type="term" value="C:nucleus"/>
    <property type="evidence" value="ECO:0007669"/>
    <property type="project" value="TreeGrafter"/>
</dbReference>
<comment type="caution">
    <text evidence="3">The sequence shown here is derived from an EMBL/GenBank/DDBJ whole genome shotgun (WGS) entry which is preliminary data.</text>
</comment>
<dbReference type="GO" id="GO:0000976">
    <property type="term" value="F:transcription cis-regulatory region binding"/>
    <property type="evidence" value="ECO:0007669"/>
    <property type="project" value="InterPro"/>
</dbReference>
<dbReference type="AlphaFoldDB" id="A0AAN7SMT7"/>
<evidence type="ECO:0000313" key="4">
    <source>
        <dbReference type="Proteomes" id="UP001353858"/>
    </source>
</evidence>
<accession>A0AAN7SMT7</accession>
<evidence type="ECO:0000313" key="3">
    <source>
        <dbReference type="EMBL" id="KAK4876703.1"/>
    </source>
</evidence>
<dbReference type="PANTHER" id="PTHR46664:SF1">
    <property type="entry name" value="ATM INTERACTOR"/>
    <property type="match status" value="1"/>
</dbReference>
<dbReference type="EMBL" id="JARPUR010000004">
    <property type="protein sequence ID" value="KAK4876703.1"/>
    <property type="molecule type" value="Genomic_DNA"/>
</dbReference>
<reference evidence="4" key="1">
    <citation type="submission" date="2023-01" db="EMBL/GenBank/DDBJ databases">
        <title>Key to firefly adult light organ development and bioluminescence: homeobox transcription factors regulate luciferase expression and transportation to peroxisome.</title>
        <authorList>
            <person name="Fu X."/>
        </authorList>
    </citation>
    <scope>NUCLEOTIDE SEQUENCE [LARGE SCALE GENOMIC DNA]</scope>
</reference>
<proteinExistence type="predicted"/>
<protein>
    <recommendedName>
        <fullName evidence="2">C2H2-type domain-containing protein</fullName>
    </recommendedName>
</protein>
<gene>
    <name evidence="3" type="ORF">RN001_009209</name>
</gene>
<dbReference type="PROSITE" id="PS50157">
    <property type="entry name" value="ZINC_FINGER_C2H2_2"/>
    <property type="match status" value="1"/>
</dbReference>
<dbReference type="PANTHER" id="PTHR46664">
    <property type="entry name" value="ATM INTERACTOR"/>
    <property type="match status" value="1"/>
</dbReference>
<organism evidence="3 4">
    <name type="scientific">Aquatica leii</name>
    <dbReference type="NCBI Taxonomy" id="1421715"/>
    <lineage>
        <taxon>Eukaryota</taxon>
        <taxon>Metazoa</taxon>
        <taxon>Ecdysozoa</taxon>
        <taxon>Arthropoda</taxon>
        <taxon>Hexapoda</taxon>
        <taxon>Insecta</taxon>
        <taxon>Pterygota</taxon>
        <taxon>Neoptera</taxon>
        <taxon>Endopterygota</taxon>
        <taxon>Coleoptera</taxon>
        <taxon>Polyphaga</taxon>
        <taxon>Elateriformia</taxon>
        <taxon>Elateroidea</taxon>
        <taxon>Lampyridae</taxon>
        <taxon>Luciolinae</taxon>
        <taxon>Aquatica</taxon>
    </lineage>
</organism>
<keyword evidence="4" id="KW-1185">Reference proteome</keyword>
<dbReference type="SUPFAM" id="SSF57667">
    <property type="entry name" value="beta-beta-alpha zinc fingers"/>
    <property type="match status" value="1"/>
</dbReference>
<sequence length="466" mass="52962">MATKIYPTCEELSTINSHIPCSEQGCTQIFSSQSNLNLHLEKTHKQERKHVSTLRQYYCPNLECIFNSEKCFKTLKLLKQHFLKVHSEKSFICSICNKGFPTLSSKNRHINYCGVNFKCCDCNAGYMLYESLLTHGRRKKHKILEKAAYNPKTVQSLDKIQLNYECVAKALKKEAFILPKPITSLQLIKPTSFVFENSSLPTLEKGSQTDVGVGLPKVKTKQVQVLHKRTKESQTCDLRRTHSSTETQTIGKRPRLSDSDTIVYKRASEDCLLHSVKTQTKLISSKSQSCNTSFELNDSDLVPSAIVAKNSSSTQTKAALSTDLLYSISTATHDSIHTDTSDLNFEFMHSSSQTCFSEDMSLFNSNYFNCNTETQTDFLFDNNLLDYDADANTFEEDLDNYCQKAYDDIIFNTIHTQTVFDDIARSVESQTMMSHTKTRNLACKDMANMETQTENDFKKLLEEINA</sequence>
<dbReference type="PROSITE" id="PS00028">
    <property type="entry name" value="ZINC_FINGER_C2H2_1"/>
    <property type="match status" value="2"/>
</dbReference>
<keyword evidence="1" id="KW-0863">Zinc-finger</keyword>
<dbReference type="InterPro" id="IPR036236">
    <property type="entry name" value="Znf_C2H2_sf"/>
</dbReference>
<dbReference type="InterPro" id="IPR055303">
    <property type="entry name" value="ATMIN"/>
</dbReference>
<feature type="domain" description="C2H2-type" evidence="2">
    <location>
        <begin position="19"/>
        <end position="49"/>
    </location>
</feature>
<dbReference type="Proteomes" id="UP001353858">
    <property type="component" value="Unassembled WGS sequence"/>
</dbReference>
<dbReference type="GO" id="GO:0045944">
    <property type="term" value="P:positive regulation of transcription by RNA polymerase II"/>
    <property type="evidence" value="ECO:0007669"/>
    <property type="project" value="InterPro"/>
</dbReference>
<keyword evidence="1" id="KW-0862">Zinc</keyword>
<dbReference type="GO" id="GO:0000981">
    <property type="term" value="F:DNA-binding transcription factor activity, RNA polymerase II-specific"/>
    <property type="evidence" value="ECO:0007669"/>
    <property type="project" value="TreeGrafter"/>
</dbReference>